<dbReference type="InterPro" id="IPR003593">
    <property type="entry name" value="AAA+_ATPase"/>
</dbReference>
<dbReference type="InterPro" id="IPR013317">
    <property type="entry name" value="DnaA_dom"/>
</dbReference>
<keyword evidence="5 8" id="KW-0067">ATP-binding</keyword>
<dbReference type="InterPro" id="IPR027417">
    <property type="entry name" value="P-loop_NTPase"/>
</dbReference>
<dbReference type="EMBL" id="FLRA01000012">
    <property type="protein sequence ID" value="SBT17809.1"/>
    <property type="molecule type" value="Genomic_DNA"/>
</dbReference>
<dbReference type="HAMAP" id="MF_00377">
    <property type="entry name" value="DnaA_bact"/>
    <property type="match status" value="1"/>
</dbReference>
<dbReference type="InterPro" id="IPR001957">
    <property type="entry name" value="Chromosome_initiator_DnaA"/>
</dbReference>
<evidence type="ECO:0000256" key="9">
    <source>
        <dbReference type="NCBIfam" id="TIGR00362"/>
    </source>
</evidence>
<comment type="caution">
    <text evidence="8">Lacks conserved residue(s) required for the propagation of feature annotation.</text>
</comment>
<dbReference type="SMART" id="SM00760">
    <property type="entry name" value="Bac_DnaA_C"/>
    <property type="match status" value="1"/>
</dbReference>
<feature type="region of interest" description="Disordered" evidence="12">
    <location>
        <begin position="83"/>
        <end position="132"/>
    </location>
</feature>
<comment type="subcellular location">
    <subcellularLocation>
        <location evidence="8">Cytoplasm</location>
    </subcellularLocation>
</comment>
<feature type="region of interest" description="Domain III, AAA+ region" evidence="8">
    <location>
        <begin position="182"/>
        <end position="398"/>
    </location>
</feature>
<dbReference type="NCBIfam" id="TIGR00362">
    <property type="entry name" value="DnaA"/>
    <property type="match status" value="1"/>
</dbReference>
<sequence>MSLQYWERCLVTLQEEFSTSQFNTWIRPLQAQAESNGDLCLYAPNRFVLDWVTNKYQARIKELLSEFAGNEPAPSLVLAVRQNNFVNPTPPPPQQPPAAKAPEPAPRSGSHSEPVFESGYSPGFSLMDHNDRDGPEIEFEAPLSLGDNYVRPEPEPYEQGQLPLTPPNRKVEVEGGINHGANLNNSFTFENFVEGKSNQLAHAAAQQVAENPGGAYNPLFIYGGVGLGKTHLMQAVGTELMRHNPNAKVVYLHSERFVADMVKALQLNAINDFKRYYRSVDALLIDDIQFFAGKDRTQEEFFHTFNALLEGGQQMILTCDRYPKEIQGLEDRLKSRFGWGLTVAIEPPELETRVAILMRKAEESGVKLSYDSAFFIAQKIRSNVRELEGALKRVIANSHFTGRSITPDFVRESLKDLLALQDKLVNIDNIQRIVAEYYKIKISDLLSKRRSRSVARPRQVAMSLAKELTNHSLPEIGDAFGGRDHTTALHAIRKIKELQDTDSDIREDYKQLMRILTT</sequence>
<feature type="domain" description="AAA+ ATPase" evidence="13">
    <location>
        <begin position="215"/>
        <end position="424"/>
    </location>
</feature>
<dbReference type="SUPFAM" id="SSF48295">
    <property type="entry name" value="TrpR-like"/>
    <property type="match status" value="1"/>
</dbReference>
<evidence type="ECO:0000256" key="8">
    <source>
        <dbReference type="HAMAP-Rule" id="MF_00377"/>
    </source>
</evidence>
<dbReference type="InterPro" id="IPR013159">
    <property type="entry name" value="DnaA_C"/>
</dbReference>
<evidence type="ECO:0000313" key="15">
    <source>
        <dbReference type="EMBL" id="SBT17809.1"/>
    </source>
</evidence>
<evidence type="ECO:0000313" key="18">
    <source>
        <dbReference type="Proteomes" id="UP000092871"/>
    </source>
</evidence>
<keyword evidence="7 8" id="KW-0238">DNA-binding</keyword>
<dbReference type="Gene3D" id="1.10.1750.10">
    <property type="match status" value="1"/>
</dbReference>
<dbReference type="InterPro" id="IPR038454">
    <property type="entry name" value="DnaA_N_sf"/>
</dbReference>
<evidence type="ECO:0000256" key="7">
    <source>
        <dbReference type="ARBA" id="ARBA00023125"/>
    </source>
</evidence>
<evidence type="ECO:0000256" key="11">
    <source>
        <dbReference type="RuleBase" id="RU004227"/>
    </source>
</evidence>
<dbReference type="Gene3D" id="3.30.300.180">
    <property type="match status" value="1"/>
</dbReference>
<reference evidence="15 18" key="1">
    <citation type="submission" date="2016-06" db="EMBL/GenBank/DDBJ databases">
        <authorList>
            <person name="Kjaerup R.B."/>
            <person name="Dalgaard T.S."/>
            <person name="Juul-Madsen H.R."/>
        </authorList>
    </citation>
    <scope>NUCLEOTIDE SEQUENCE [LARGE SCALE GENOMIC DNA]</scope>
    <source>
        <strain evidence="15 18">CECT 5115</strain>
    </source>
</reference>
<evidence type="ECO:0000256" key="2">
    <source>
        <dbReference type="ARBA" id="ARBA00022490"/>
    </source>
</evidence>
<dbReference type="OrthoDB" id="9807019at2"/>
<evidence type="ECO:0000259" key="14">
    <source>
        <dbReference type="SMART" id="SM00760"/>
    </source>
</evidence>
<dbReference type="InterPro" id="IPR024633">
    <property type="entry name" value="DnaA_N_dom"/>
</dbReference>
<dbReference type="GO" id="GO:0006270">
    <property type="term" value="P:DNA replication initiation"/>
    <property type="evidence" value="ECO:0007669"/>
    <property type="project" value="UniProtKB-UniRule"/>
</dbReference>
<dbReference type="Pfam" id="PF08299">
    <property type="entry name" value="Bac_DnaA_C"/>
    <property type="match status" value="1"/>
</dbReference>
<feature type="region of interest" description="Domain I, interacts with DnaA modulators" evidence="8">
    <location>
        <begin position="1"/>
        <end position="101"/>
    </location>
</feature>
<keyword evidence="3 8" id="KW-0235">DNA replication</keyword>
<dbReference type="Pfam" id="PF00308">
    <property type="entry name" value="Bac_DnaA"/>
    <property type="match status" value="1"/>
</dbReference>
<evidence type="ECO:0000256" key="3">
    <source>
        <dbReference type="ARBA" id="ARBA00022705"/>
    </source>
</evidence>
<gene>
    <name evidence="8 15" type="primary">dnaA</name>
    <name evidence="15" type="ORF">MGA5115_01925</name>
    <name evidence="16" type="ORF">MGA5116_00718</name>
</gene>
<comment type="subunit">
    <text evidence="8">Oligomerizes as a right-handed, spiral filament on DNA at oriC.</text>
</comment>
<dbReference type="AlphaFoldDB" id="A0A1C3JRY5"/>
<comment type="domain">
    <text evidence="8">Domain I is involved in oligomerization and binding regulators, domain II is flexibile and of varying length in different bacteria, domain III forms the AAA+ region, while domain IV binds dsDNA.</text>
</comment>
<dbReference type="RefSeq" id="WP_067035474.1">
    <property type="nucleotide sequence ID" value="NZ_CP187511.1"/>
</dbReference>
<keyword evidence="6 8" id="KW-0446">Lipid-binding</keyword>
<evidence type="ECO:0000256" key="12">
    <source>
        <dbReference type="SAM" id="MobiDB-lite"/>
    </source>
</evidence>
<dbReference type="GO" id="GO:0006275">
    <property type="term" value="P:regulation of DNA replication"/>
    <property type="evidence" value="ECO:0007669"/>
    <property type="project" value="UniProtKB-UniRule"/>
</dbReference>
<reference evidence="16 17" key="2">
    <citation type="submission" date="2016-06" db="EMBL/GenBank/DDBJ databases">
        <authorList>
            <person name="Rodrigo-Torres L."/>
            <person name="Arahal D.R."/>
        </authorList>
    </citation>
    <scope>NUCLEOTIDE SEQUENCE [LARGE SCALE GENOMIC DNA]</scope>
    <source>
        <strain evidence="16 17">CECT 5116</strain>
    </source>
</reference>
<dbReference type="PANTHER" id="PTHR30050:SF2">
    <property type="entry name" value="CHROMOSOMAL REPLICATION INITIATOR PROTEIN DNAA"/>
    <property type="match status" value="1"/>
</dbReference>
<evidence type="ECO:0000259" key="13">
    <source>
        <dbReference type="SMART" id="SM00382"/>
    </source>
</evidence>
<feature type="binding site" evidence="8">
    <location>
        <position position="230"/>
    </location>
    <ligand>
        <name>ATP</name>
        <dbReference type="ChEBI" id="CHEBI:30616"/>
    </ligand>
</feature>
<organism evidence="15 18">
    <name type="scientific">Marinomonas gallaica</name>
    <dbReference type="NCBI Taxonomy" id="1806667"/>
    <lineage>
        <taxon>Bacteria</taxon>
        <taxon>Pseudomonadati</taxon>
        <taxon>Pseudomonadota</taxon>
        <taxon>Gammaproteobacteria</taxon>
        <taxon>Oceanospirillales</taxon>
        <taxon>Oceanospirillaceae</taxon>
        <taxon>Marinomonas</taxon>
    </lineage>
</organism>
<evidence type="ECO:0000313" key="16">
    <source>
        <dbReference type="EMBL" id="SBT20135.1"/>
    </source>
</evidence>
<feature type="binding site" evidence="8">
    <location>
        <position position="228"/>
    </location>
    <ligand>
        <name>ATP</name>
        <dbReference type="ChEBI" id="CHEBI:30616"/>
    </ligand>
</feature>
<keyword evidence="4 8" id="KW-0547">Nucleotide-binding</keyword>
<dbReference type="Gene3D" id="3.40.50.300">
    <property type="entry name" value="P-loop containing nucleotide triphosphate hydrolases"/>
    <property type="match status" value="1"/>
</dbReference>
<comment type="similarity">
    <text evidence="1 8 11">Belongs to the DnaA family.</text>
</comment>
<feature type="binding site" evidence="8">
    <location>
        <position position="229"/>
    </location>
    <ligand>
        <name>ATP</name>
        <dbReference type="ChEBI" id="CHEBI:30616"/>
    </ligand>
</feature>
<dbReference type="GO" id="GO:0005886">
    <property type="term" value="C:plasma membrane"/>
    <property type="evidence" value="ECO:0007669"/>
    <property type="project" value="TreeGrafter"/>
</dbReference>
<dbReference type="GO" id="GO:0003688">
    <property type="term" value="F:DNA replication origin binding"/>
    <property type="evidence" value="ECO:0007669"/>
    <property type="project" value="UniProtKB-UniRule"/>
</dbReference>
<comment type="function">
    <text evidence="8 10">Plays an essential role in the initiation and regulation of chromosomal replication. ATP-DnaA binds to the origin of replication (oriC) to initiate formation of the DNA replication initiation complex once per cell cycle. Binds the DnaA box (a 9 base pair repeat at the origin) and separates the double-stranded (ds)DNA. Forms a right-handed helical filament on oriC DNA; dsDNA binds to the exterior of the filament while single-stranded (ss)DNA is stabiized in the filament's interior. The ATP-DnaA-oriC complex binds and stabilizes one strand of the AT-rich DNA unwinding element (DUE), permitting loading of DNA polymerase. After initiation quickly degrades to an ADP-DnaA complex that is not apt for DNA replication. Binds acidic phospholipids.</text>
</comment>
<evidence type="ECO:0000256" key="5">
    <source>
        <dbReference type="ARBA" id="ARBA00022840"/>
    </source>
</evidence>
<protein>
    <recommendedName>
        <fullName evidence="8 9">Chromosomal replication initiator protein DnaA</fullName>
    </recommendedName>
</protein>
<dbReference type="CDD" id="cd06571">
    <property type="entry name" value="Bac_DnaA_C"/>
    <property type="match status" value="1"/>
</dbReference>
<dbReference type="GO" id="GO:0005524">
    <property type="term" value="F:ATP binding"/>
    <property type="evidence" value="ECO:0007669"/>
    <property type="project" value="UniProtKB-UniRule"/>
</dbReference>
<dbReference type="EMBL" id="FLRB01000005">
    <property type="protein sequence ID" value="SBT20135.1"/>
    <property type="molecule type" value="Genomic_DNA"/>
</dbReference>
<dbReference type="CDD" id="cd00009">
    <property type="entry name" value="AAA"/>
    <property type="match status" value="1"/>
</dbReference>
<dbReference type="InterPro" id="IPR010921">
    <property type="entry name" value="Trp_repressor/repl_initiator"/>
</dbReference>
<dbReference type="SMART" id="SM00382">
    <property type="entry name" value="AAA"/>
    <property type="match status" value="1"/>
</dbReference>
<dbReference type="FunFam" id="1.10.8.60:FF:000003">
    <property type="entry name" value="Chromosomal replication initiator protein DnaA"/>
    <property type="match status" value="1"/>
</dbReference>
<dbReference type="Pfam" id="PF11638">
    <property type="entry name" value="DnaA_N"/>
    <property type="match status" value="1"/>
</dbReference>
<dbReference type="PANTHER" id="PTHR30050">
    <property type="entry name" value="CHROMOSOMAL REPLICATION INITIATOR PROTEIN DNAA"/>
    <property type="match status" value="1"/>
</dbReference>
<keyword evidence="17" id="KW-1185">Reference proteome</keyword>
<evidence type="ECO:0000256" key="4">
    <source>
        <dbReference type="ARBA" id="ARBA00022741"/>
    </source>
</evidence>
<dbReference type="InterPro" id="IPR020591">
    <property type="entry name" value="Chromosome_initiator_DnaA-like"/>
</dbReference>
<evidence type="ECO:0000256" key="6">
    <source>
        <dbReference type="ARBA" id="ARBA00023121"/>
    </source>
</evidence>
<feature type="region of interest" description="Domain IV, binds dsDNA" evidence="8">
    <location>
        <begin position="399"/>
        <end position="518"/>
    </location>
</feature>
<dbReference type="FunFam" id="3.40.50.300:FF:000103">
    <property type="entry name" value="Chromosomal replication initiator protein DnaA"/>
    <property type="match status" value="1"/>
</dbReference>
<proteinExistence type="inferred from homology"/>
<dbReference type="SUPFAM" id="SSF52540">
    <property type="entry name" value="P-loop containing nucleoside triphosphate hydrolases"/>
    <property type="match status" value="1"/>
</dbReference>
<dbReference type="GO" id="GO:0008289">
    <property type="term" value="F:lipid binding"/>
    <property type="evidence" value="ECO:0007669"/>
    <property type="project" value="UniProtKB-KW"/>
</dbReference>
<dbReference type="GO" id="GO:0005737">
    <property type="term" value="C:cytoplasm"/>
    <property type="evidence" value="ECO:0007669"/>
    <property type="project" value="UniProtKB-SubCell"/>
</dbReference>
<feature type="domain" description="Chromosomal replication initiator DnaA C-terminal" evidence="14">
    <location>
        <begin position="426"/>
        <end position="495"/>
    </location>
</feature>
<dbReference type="FunFam" id="1.10.1750.10:FF:000001">
    <property type="entry name" value="Chromosomal replication initiator protein DnaA"/>
    <property type="match status" value="1"/>
</dbReference>
<dbReference type="Proteomes" id="UP000092871">
    <property type="component" value="Unassembled WGS sequence"/>
</dbReference>
<keyword evidence="2 8" id="KW-0963">Cytoplasm</keyword>
<evidence type="ECO:0000256" key="1">
    <source>
        <dbReference type="ARBA" id="ARBA00006583"/>
    </source>
</evidence>
<evidence type="ECO:0000256" key="10">
    <source>
        <dbReference type="RuleBase" id="RU000577"/>
    </source>
</evidence>
<dbReference type="PRINTS" id="PR00051">
    <property type="entry name" value="DNAA"/>
</dbReference>
<name>A0A1C3JRY5_9GAMM</name>
<feature type="binding site" evidence="8">
    <location>
        <position position="226"/>
    </location>
    <ligand>
        <name>ATP</name>
        <dbReference type="ChEBI" id="CHEBI:30616"/>
    </ligand>
</feature>
<evidence type="ECO:0000313" key="17">
    <source>
        <dbReference type="Proteomes" id="UP000092840"/>
    </source>
</evidence>
<dbReference type="Gene3D" id="1.10.8.60">
    <property type="match status" value="1"/>
</dbReference>
<dbReference type="Proteomes" id="UP000092840">
    <property type="component" value="Unassembled WGS sequence"/>
</dbReference>
<accession>A0A1C3JRY5</accession>